<reference evidence="1" key="1">
    <citation type="journal article" date="2020" name="Int. J. Syst. Evol. Microbiol.">
        <title>Aquipluma nitroreducens gen. nov. sp. nov., a novel facultatively anaerobic bacterium isolated from a freshwater lake.</title>
        <authorList>
            <person name="Watanabe M."/>
            <person name="Kojima H."/>
            <person name="Fukui M."/>
        </authorList>
    </citation>
    <scope>NUCLEOTIDE SEQUENCE</scope>
    <source>
        <strain evidence="1">MeG22</strain>
    </source>
</reference>
<name>A0A5K7SGZ6_9BACT</name>
<dbReference type="Proteomes" id="UP001193389">
    <property type="component" value="Chromosome"/>
</dbReference>
<keyword evidence="2" id="KW-1185">Reference proteome</keyword>
<dbReference type="EMBL" id="AP018694">
    <property type="protein sequence ID" value="BBE20871.1"/>
    <property type="molecule type" value="Genomic_DNA"/>
</dbReference>
<accession>A0A5K7SGZ6</accession>
<sequence length="67" mass="7072">MVTIKTDSLTVQTTESIANQSIGSNSIEINGQGNTVAISQENKNDKVVVSQNGNNNSVNISQSSHQP</sequence>
<proteinExistence type="predicted"/>
<gene>
    <name evidence="1" type="ORF">AQPE_5066</name>
</gene>
<organism evidence="1 2">
    <name type="scientific">Aquipluma nitroreducens</name>
    <dbReference type="NCBI Taxonomy" id="2010828"/>
    <lineage>
        <taxon>Bacteria</taxon>
        <taxon>Pseudomonadati</taxon>
        <taxon>Bacteroidota</taxon>
        <taxon>Bacteroidia</taxon>
        <taxon>Marinilabiliales</taxon>
        <taxon>Prolixibacteraceae</taxon>
        <taxon>Aquipluma</taxon>
    </lineage>
</organism>
<protein>
    <submittedName>
        <fullName evidence="1">Uncharacterized protein</fullName>
    </submittedName>
</protein>
<evidence type="ECO:0000313" key="1">
    <source>
        <dbReference type="EMBL" id="BBE20871.1"/>
    </source>
</evidence>
<evidence type="ECO:0000313" key="2">
    <source>
        <dbReference type="Proteomes" id="UP001193389"/>
    </source>
</evidence>
<dbReference type="KEGG" id="anf:AQPE_5066"/>
<dbReference type="AlphaFoldDB" id="A0A5K7SGZ6"/>